<comment type="caution">
    <text evidence="5">The sequence shown here is derived from an EMBL/GenBank/DDBJ whole genome shotgun (WGS) entry which is preliminary data.</text>
</comment>
<gene>
    <name evidence="5" type="primary">pth2</name>
    <name evidence="5" type="ORF">GX950_01100</name>
</gene>
<evidence type="ECO:0000256" key="4">
    <source>
        <dbReference type="ARBA" id="ARBA00048707"/>
    </source>
</evidence>
<evidence type="ECO:0000256" key="3">
    <source>
        <dbReference type="ARBA" id="ARBA00038050"/>
    </source>
</evidence>
<evidence type="ECO:0000313" key="5">
    <source>
        <dbReference type="EMBL" id="NMA44394.1"/>
    </source>
</evidence>
<comment type="catalytic activity">
    <reaction evidence="4">
        <text>an N-acyl-L-alpha-aminoacyl-tRNA + H2O = an N-acyl-L-amino acid + a tRNA + H(+)</text>
        <dbReference type="Rhea" id="RHEA:54448"/>
        <dbReference type="Rhea" id="RHEA-COMP:10123"/>
        <dbReference type="Rhea" id="RHEA-COMP:13883"/>
        <dbReference type="ChEBI" id="CHEBI:15377"/>
        <dbReference type="ChEBI" id="CHEBI:15378"/>
        <dbReference type="ChEBI" id="CHEBI:59874"/>
        <dbReference type="ChEBI" id="CHEBI:78442"/>
        <dbReference type="ChEBI" id="CHEBI:138191"/>
        <dbReference type="EC" id="3.1.1.29"/>
    </reaction>
</comment>
<dbReference type="SUPFAM" id="SSF102462">
    <property type="entry name" value="Peptidyl-tRNA hydrolase II"/>
    <property type="match status" value="1"/>
</dbReference>
<dbReference type="InterPro" id="IPR002833">
    <property type="entry name" value="PTH2"/>
</dbReference>
<evidence type="ECO:0000313" key="6">
    <source>
        <dbReference type="Proteomes" id="UP000526302"/>
    </source>
</evidence>
<dbReference type="EC" id="3.1.1.29" evidence="1"/>
<comment type="similarity">
    <text evidence="3">Belongs to the PTH2 family.</text>
</comment>
<dbReference type="PANTHER" id="PTHR12649:SF11">
    <property type="entry name" value="PEPTIDYL-TRNA HYDROLASE 2, MITOCHONDRIAL"/>
    <property type="match status" value="1"/>
</dbReference>
<dbReference type="EMBL" id="JAAZKV010000009">
    <property type="protein sequence ID" value="NMA44394.1"/>
    <property type="molecule type" value="Genomic_DNA"/>
</dbReference>
<keyword evidence="2 5" id="KW-0378">Hydrolase</keyword>
<dbReference type="FunFam" id="3.40.1490.10:FF:000002">
    <property type="entry name" value="Peptidyl-tRNA hydrolase 2, mitochondrial"/>
    <property type="match status" value="1"/>
</dbReference>
<dbReference type="GO" id="GO:0005829">
    <property type="term" value="C:cytosol"/>
    <property type="evidence" value="ECO:0007669"/>
    <property type="project" value="TreeGrafter"/>
</dbReference>
<dbReference type="InterPro" id="IPR023476">
    <property type="entry name" value="Pep_tRNA_hydro_II_dom_sf"/>
</dbReference>
<reference evidence="5 6" key="1">
    <citation type="journal article" date="2020" name="Biotechnol. Biofuels">
        <title>New insights from the biogas microbiome by comprehensive genome-resolved metagenomics of nearly 1600 species originating from multiple anaerobic digesters.</title>
        <authorList>
            <person name="Campanaro S."/>
            <person name="Treu L."/>
            <person name="Rodriguez-R L.M."/>
            <person name="Kovalovszki A."/>
            <person name="Ziels R.M."/>
            <person name="Maus I."/>
            <person name="Zhu X."/>
            <person name="Kougias P.G."/>
            <person name="Basile A."/>
            <person name="Luo G."/>
            <person name="Schluter A."/>
            <person name="Konstantinidis K.T."/>
            <person name="Angelidaki I."/>
        </authorList>
    </citation>
    <scope>NUCLEOTIDE SEQUENCE [LARGE SCALE GENOMIC DNA]</scope>
    <source>
        <strain evidence="5">AS22ysBPME_79</strain>
    </source>
</reference>
<evidence type="ECO:0000256" key="1">
    <source>
        <dbReference type="ARBA" id="ARBA00013260"/>
    </source>
</evidence>
<dbReference type="GO" id="GO:0004045">
    <property type="term" value="F:peptidyl-tRNA hydrolase activity"/>
    <property type="evidence" value="ECO:0007669"/>
    <property type="project" value="UniProtKB-EC"/>
</dbReference>
<dbReference type="Pfam" id="PF01981">
    <property type="entry name" value="PTH2"/>
    <property type="match status" value="1"/>
</dbReference>
<dbReference type="NCBIfam" id="TIGR00283">
    <property type="entry name" value="arch_pth2"/>
    <property type="match status" value="1"/>
</dbReference>
<evidence type="ECO:0000256" key="2">
    <source>
        <dbReference type="ARBA" id="ARBA00022801"/>
    </source>
</evidence>
<organism evidence="5 6">
    <name type="scientific">Candidatus Iainarchaeum sp</name>
    <dbReference type="NCBI Taxonomy" id="3101447"/>
    <lineage>
        <taxon>Archaea</taxon>
        <taxon>Candidatus Iainarchaeota</taxon>
        <taxon>Candidatus Iainarchaeia</taxon>
        <taxon>Candidatus Iainarchaeales</taxon>
        <taxon>Candidatus Iainarchaeaceae</taxon>
        <taxon>Candidatus Iainarchaeum</taxon>
    </lineage>
</organism>
<accession>A0A7K4BYQ5</accession>
<protein>
    <recommendedName>
        <fullName evidence="1">peptidyl-tRNA hydrolase</fullName>
        <ecNumber evidence="1">3.1.1.29</ecNumber>
    </recommendedName>
</protein>
<dbReference type="CDD" id="cd02407">
    <property type="entry name" value="PTH2_family"/>
    <property type="match status" value="1"/>
</dbReference>
<dbReference type="PANTHER" id="PTHR12649">
    <property type="entry name" value="PEPTIDYL-TRNA HYDROLASE 2"/>
    <property type="match status" value="1"/>
</dbReference>
<dbReference type="Proteomes" id="UP000526302">
    <property type="component" value="Unassembled WGS sequence"/>
</dbReference>
<dbReference type="AlphaFoldDB" id="A0A7K4BYQ5"/>
<name>A0A7K4BYQ5_9ARCH</name>
<sequence>MELAQYIIVNTSLGMNKGKIAAQASHAAVSVLEKVDKKIIEEWKNQGMKKIVLKISSTKELVELFQKTKKELPCALITDAGHTQIEPGSKTCFACGPIKEHEGEKHFGKLKLL</sequence>
<dbReference type="Gene3D" id="3.40.1490.10">
    <property type="entry name" value="Bit1"/>
    <property type="match status" value="1"/>
</dbReference>
<proteinExistence type="inferred from homology"/>